<dbReference type="InterPro" id="IPR009003">
    <property type="entry name" value="Peptidase_S1_PA"/>
</dbReference>
<feature type="non-terminal residue" evidence="2">
    <location>
        <position position="1"/>
    </location>
</feature>
<dbReference type="CDD" id="cd21112">
    <property type="entry name" value="alphaLP-like"/>
    <property type="match status" value="1"/>
</dbReference>
<keyword evidence="3" id="KW-1185">Reference proteome</keyword>
<sequence length="301" mass="31455">VNENSRNLSYVVPVGADGTATMNWTPENAGKATVDATFSGRDGVTGSTTTQQLTITAATTTTPKPTTPGTPPAADAKMGGDRYQSTDAWRDGGWCSLGFNGTDGAGHAVNITAGHCDTNPLAVGTPDATGAYEVVDNARGERFGTFVKAVLGSLDHGLIKIDDNFAKRFENNYVRVPGKAPVPITGVGSPLLGQPVCLSGQRTGYHCGEVNSLDASVSRLEEDSRGKFTVRICGLQGDSGSPVITGTMALGIATQSNKKSQEDCDLFESLEDLSDYDRPTVEAVPIKSILADNPGLKVRTN</sequence>
<name>A0A1H7YTG2_9NOCA</name>
<gene>
    <name evidence="2" type="ORF">SAMN05444583_1481</name>
</gene>
<evidence type="ECO:0000313" key="3">
    <source>
        <dbReference type="Proteomes" id="UP000198677"/>
    </source>
</evidence>
<dbReference type="Proteomes" id="UP000198677">
    <property type="component" value="Unassembled WGS sequence"/>
</dbReference>
<organism evidence="2 3">
    <name type="scientific">Rhodococcus maanshanensis</name>
    <dbReference type="NCBI Taxonomy" id="183556"/>
    <lineage>
        <taxon>Bacteria</taxon>
        <taxon>Bacillati</taxon>
        <taxon>Actinomycetota</taxon>
        <taxon>Actinomycetes</taxon>
        <taxon>Mycobacteriales</taxon>
        <taxon>Nocardiaceae</taxon>
        <taxon>Rhodococcus</taxon>
    </lineage>
</organism>
<evidence type="ECO:0000256" key="1">
    <source>
        <dbReference type="SAM" id="MobiDB-lite"/>
    </source>
</evidence>
<dbReference type="InterPro" id="IPR013783">
    <property type="entry name" value="Ig-like_fold"/>
</dbReference>
<feature type="region of interest" description="Disordered" evidence="1">
    <location>
        <begin position="57"/>
        <end position="83"/>
    </location>
</feature>
<dbReference type="Gene3D" id="2.60.40.10">
    <property type="entry name" value="Immunoglobulins"/>
    <property type="match status" value="1"/>
</dbReference>
<evidence type="ECO:0008006" key="4">
    <source>
        <dbReference type="Google" id="ProtNLM"/>
    </source>
</evidence>
<dbReference type="EMBL" id="FOAW01000048">
    <property type="protein sequence ID" value="SEM49532.1"/>
    <property type="molecule type" value="Genomic_DNA"/>
</dbReference>
<dbReference type="Gene3D" id="2.40.10.10">
    <property type="entry name" value="Trypsin-like serine proteases"/>
    <property type="match status" value="2"/>
</dbReference>
<proteinExistence type="predicted"/>
<dbReference type="SUPFAM" id="SSF50494">
    <property type="entry name" value="Trypsin-like serine proteases"/>
    <property type="match status" value="1"/>
</dbReference>
<protein>
    <recommendedName>
        <fullName evidence="4">Trypsin</fullName>
    </recommendedName>
</protein>
<evidence type="ECO:0000313" key="2">
    <source>
        <dbReference type="EMBL" id="SEM49532.1"/>
    </source>
</evidence>
<accession>A0A1H7YTG2</accession>
<reference evidence="3" key="1">
    <citation type="submission" date="2016-10" db="EMBL/GenBank/DDBJ databases">
        <authorList>
            <person name="Varghese N."/>
            <person name="Submissions S."/>
        </authorList>
    </citation>
    <scope>NUCLEOTIDE SEQUENCE [LARGE SCALE GENOMIC DNA]</scope>
    <source>
        <strain evidence="3">DSM 44675</strain>
    </source>
</reference>
<dbReference type="InterPro" id="IPR043504">
    <property type="entry name" value="Peptidase_S1_PA_chymotrypsin"/>
</dbReference>
<dbReference type="GO" id="GO:0005975">
    <property type="term" value="P:carbohydrate metabolic process"/>
    <property type="evidence" value="ECO:0007669"/>
    <property type="project" value="UniProtKB-ARBA"/>
</dbReference>
<dbReference type="AlphaFoldDB" id="A0A1H7YTG2"/>